<dbReference type="CDD" id="cd02850">
    <property type="entry name" value="E_set_Cellulase_N"/>
    <property type="match status" value="1"/>
</dbReference>
<dbReference type="InterPro" id="IPR008928">
    <property type="entry name" value="6-hairpin_glycosidase_sf"/>
</dbReference>
<proteinExistence type="inferred from homology"/>
<reference evidence="11 14" key="3">
    <citation type="submission" date="2019-06" db="EMBL/GenBank/DDBJ databases">
        <title>Whole genome shotgun sequence of Brevibacillus reuszeri NBRC 15719.</title>
        <authorList>
            <person name="Hosoyama A."/>
            <person name="Uohara A."/>
            <person name="Ohji S."/>
            <person name="Ichikawa N."/>
        </authorList>
    </citation>
    <scope>NUCLEOTIDE SEQUENCE [LARGE SCALE GENOMIC DNA]</scope>
    <source>
        <strain evidence="11 14">NBRC 15719</strain>
    </source>
</reference>
<dbReference type="GO" id="GO:0008810">
    <property type="term" value="F:cellulase activity"/>
    <property type="evidence" value="ECO:0007669"/>
    <property type="project" value="UniProtKB-EC"/>
</dbReference>
<dbReference type="Proteomes" id="UP000036834">
    <property type="component" value="Unassembled WGS sequence"/>
</dbReference>
<feature type="transmembrane region" description="Helical" evidence="8">
    <location>
        <begin position="7"/>
        <end position="24"/>
    </location>
</feature>
<dbReference type="AlphaFoldDB" id="A0A0K9YIW4"/>
<comment type="caution">
    <text evidence="12">The sequence shown here is derived from an EMBL/GenBank/DDBJ whole genome shotgun (WGS) entry which is preliminary data.</text>
</comment>
<keyword evidence="3 6" id="KW-0119">Carbohydrate metabolism</keyword>
<evidence type="ECO:0000256" key="4">
    <source>
        <dbReference type="ARBA" id="ARBA00023295"/>
    </source>
</evidence>
<dbReference type="Pfam" id="PF02927">
    <property type="entry name" value="CelD_N"/>
    <property type="match status" value="1"/>
</dbReference>
<feature type="active site" evidence="6">
    <location>
        <position position="537"/>
    </location>
</feature>
<gene>
    <name evidence="12" type="ORF">ADS79_32080</name>
    <name evidence="11" type="ORF">BRE01_28150</name>
</gene>
<keyword evidence="7" id="KW-0136">Cellulose degradation</keyword>
<dbReference type="InterPro" id="IPR001701">
    <property type="entry name" value="Glyco_hydro_9"/>
</dbReference>
<name>A0A0K9YIW4_9BACL</name>
<accession>A0A0K9YIW4</accession>
<dbReference type="STRING" id="54915.ADS79_32080"/>
<keyword evidence="8" id="KW-1133">Transmembrane helix</keyword>
<evidence type="ECO:0000256" key="3">
    <source>
        <dbReference type="ARBA" id="ARBA00023277"/>
    </source>
</evidence>
<keyword evidence="4 6" id="KW-0326">Glycosidase</keyword>
<protein>
    <recommendedName>
        <fullName evidence="7">Endoglucanase</fullName>
        <ecNumber evidence="7">3.2.1.4</ecNumber>
    </recommendedName>
</protein>
<keyword evidence="8" id="KW-0812">Transmembrane</keyword>
<dbReference type="Proteomes" id="UP000319578">
    <property type="component" value="Unassembled WGS sequence"/>
</dbReference>
<dbReference type="PANTHER" id="PTHR22298">
    <property type="entry name" value="ENDO-1,4-BETA-GLUCANASE"/>
    <property type="match status" value="1"/>
</dbReference>
<keyword evidence="8" id="KW-0472">Membrane</keyword>
<evidence type="ECO:0000313" key="14">
    <source>
        <dbReference type="Proteomes" id="UP000319578"/>
    </source>
</evidence>
<evidence type="ECO:0000259" key="9">
    <source>
        <dbReference type="Pfam" id="PF00759"/>
    </source>
</evidence>
<organism evidence="12 13">
    <name type="scientific">Brevibacillus reuszeri</name>
    <dbReference type="NCBI Taxonomy" id="54915"/>
    <lineage>
        <taxon>Bacteria</taxon>
        <taxon>Bacillati</taxon>
        <taxon>Bacillota</taxon>
        <taxon>Bacilli</taxon>
        <taxon>Bacillales</taxon>
        <taxon>Paenibacillaceae</taxon>
        <taxon>Brevibacillus</taxon>
    </lineage>
</organism>
<reference evidence="13" key="1">
    <citation type="submission" date="2015-07" db="EMBL/GenBank/DDBJ databases">
        <title>Genome sequencing project for genomic taxonomy and phylogenomics of Bacillus-like bacteria.</title>
        <authorList>
            <person name="Liu B."/>
            <person name="Wang J."/>
            <person name="Zhu Y."/>
            <person name="Liu G."/>
            <person name="Chen Q."/>
            <person name="Chen Z."/>
            <person name="Lan J."/>
            <person name="Che J."/>
            <person name="Ge C."/>
            <person name="Shi H."/>
            <person name="Pan Z."/>
            <person name="Liu X."/>
        </authorList>
    </citation>
    <scope>NUCLEOTIDE SEQUENCE [LARGE SCALE GENOMIC DNA]</scope>
    <source>
        <strain evidence="13">DSM 9887</strain>
    </source>
</reference>
<dbReference type="Gene3D" id="2.60.40.10">
    <property type="entry name" value="Immunoglobulins"/>
    <property type="match status" value="1"/>
</dbReference>
<evidence type="ECO:0000259" key="10">
    <source>
        <dbReference type="Pfam" id="PF02927"/>
    </source>
</evidence>
<dbReference type="EMBL" id="BJON01000010">
    <property type="protein sequence ID" value="GED69113.1"/>
    <property type="molecule type" value="Genomic_DNA"/>
</dbReference>
<dbReference type="GO" id="GO:0030245">
    <property type="term" value="P:cellulose catabolic process"/>
    <property type="evidence" value="ECO:0007669"/>
    <property type="project" value="UniProtKB-KW"/>
</dbReference>
<evidence type="ECO:0000256" key="2">
    <source>
        <dbReference type="ARBA" id="ARBA00022801"/>
    </source>
</evidence>
<dbReference type="InterPro" id="IPR033126">
    <property type="entry name" value="Glyco_hydro_9_Asp/Glu_AS"/>
</dbReference>
<dbReference type="InterPro" id="IPR014756">
    <property type="entry name" value="Ig_E-set"/>
</dbReference>
<dbReference type="InterPro" id="IPR013783">
    <property type="entry name" value="Ig-like_fold"/>
</dbReference>
<dbReference type="InterPro" id="IPR012341">
    <property type="entry name" value="6hp_glycosidase-like_sf"/>
</dbReference>
<comment type="catalytic activity">
    <reaction evidence="7">
        <text>Endohydrolysis of (1-&gt;4)-beta-D-glucosidic linkages in cellulose, lichenin and cereal beta-D-glucans.</text>
        <dbReference type="EC" id="3.2.1.4"/>
    </reaction>
</comment>
<comment type="similarity">
    <text evidence="1 6 7">Belongs to the glycosyl hydrolase 9 (cellulase E) family.</text>
</comment>
<keyword evidence="2 6" id="KW-0378">Hydrolase</keyword>
<dbReference type="OrthoDB" id="9758662at2"/>
<evidence type="ECO:0000256" key="7">
    <source>
        <dbReference type="RuleBase" id="RU361166"/>
    </source>
</evidence>
<evidence type="ECO:0000256" key="8">
    <source>
        <dbReference type="SAM" id="Phobius"/>
    </source>
</evidence>
<evidence type="ECO:0000256" key="5">
    <source>
        <dbReference type="ARBA" id="ARBA00023326"/>
    </source>
</evidence>
<reference evidence="12" key="2">
    <citation type="submission" date="2015-07" db="EMBL/GenBank/DDBJ databases">
        <title>MeaNS - Measles Nucleotide Surveillance Program.</title>
        <authorList>
            <person name="Tran T."/>
            <person name="Druce J."/>
        </authorList>
    </citation>
    <scope>NUCLEOTIDE SEQUENCE</scope>
    <source>
        <strain evidence="12">DSM 9887</strain>
    </source>
</reference>
<evidence type="ECO:0000313" key="13">
    <source>
        <dbReference type="Proteomes" id="UP000036834"/>
    </source>
</evidence>
<dbReference type="EMBL" id="LGIQ01000017">
    <property type="protein sequence ID" value="KNB68614.1"/>
    <property type="molecule type" value="Genomic_DNA"/>
</dbReference>
<dbReference type="PATRIC" id="fig|54915.3.peg.514"/>
<feature type="domain" description="Glycoside hydrolase family 9" evidence="9">
    <location>
        <begin position="130"/>
        <end position="558"/>
    </location>
</feature>
<keyword evidence="14" id="KW-1185">Reference proteome</keyword>
<evidence type="ECO:0000313" key="12">
    <source>
        <dbReference type="EMBL" id="KNB68614.1"/>
    </source>
</evidence>
<dbReference type="SUPFAM" id="SSF81296">
    <property type="entry name" value="E set domains"/>
    <property type="match status" value="1"/>
</dbReference>
<sequence>MRLLLRWKLVLVIMLVLVVGIIFIRKEQQHAPTVVLTPISADVGVNQMGYAPSAVKFAYTTLSVQQFSLVQLLDGQTVFTGTPKMSRLDESTGKEVYVLDFSSYKKSGTYQIRLPNGMASAPFQISPRVYEAVYKQAMRSYELQRCGVAIDDPLTHVQHAECHINPAVLFTDKSQSRDVVGGWHDAGDFGKYMSNAGVTVAQLLLLQELAPQTAEDGVLDLSQPASDDPDALAVIRVELDWMLKMQRQDGAVYHSVATAKFPGMILPQDDLATQYIYDISTPDTAIFAAAMARASRAYLPYDESYSQRLLDASMKAWSFLTKTKEILSLGDKQAYRPSSDRDKRVWAAAELYVTTGHPVFRDYVEQHIEELELNPARIVPSYWQNTSSMAILTLALGAQEEWELASELRQRLIQHADVVVNKMNHSPYGSPLQPADYDWGSTRTTLGYGLHLATANQINPQPYYPHAISRQLDWVLGANPLAQSFVTGIGISSPMQPHNRYTVASGVLIPGLLVGGPNTYTNDKIAPKKLGPHSYVDDSRSYATNENAIDYNAALVVVAGYLNEWHQRREQTWFSRLFQFQ</sequence>
<keyword evidence="5 6" id="KW-0624">Polysaccharide degradation</keyword>
<dbReference type="InterPro" id="IPR004197">
    <property type="entry name" value="Cellulase_Ig-like"/>
</dbReference>
<feature type="active site" evidence="6">
    <location>
        <position position="546"/>
    </location>
</feature>
<dbReference type="SUPFAM" id="SSF48208">
    <property type="entry name" value="Six-hairpin glycosidases"/>
    <property type="match status" value="1"/>
</dbReference>
<evidence type="ECO:0000256" key="6">
    <source>
        <dbReference type="PROSITE-ProRule" id="PRU10060"/>
    </source>
</evidence>
<dbReference type="EC" id="3.2.1.4" evidence="7"/>
<feature type="domain" description="Cellulase Ig-like" evidence="10">
    <location>
        <begin position="41"/>
        <end position="115"/>
    </location>
</feature>
<evidence type="ECO:0000256" key="1">
    <source>
        <dbReference type="ARBA" id="ARBA00007072"/>
    </source>
</evidence>
<evidence type="ECO:0000313" key="11">
    <source>
        <dbReference type="EMBL" id="GED69113.1"/>
    </source>
</evidence>
<dbReference type="Gene3D" id="1.50.10.10">
    <property type="match status" value="1"/>
</dbReference>
<dbReference type="Pfam" id="PF00759">
    <property type="entry name" value="Glyco_hydro_9"/>
    <property type="match status" value="1"/>
</dbReference>
<dbReference type="RefSeq" id="WP_049742542.1">
    <property type="nucleotide sequence ID" value="NZ_BJON01000010.1"/>
</dbReference>
<dbReference type="PROSITE" id="PS00698">
    <property type="entry name" value="GH9_3"/>
    <property type="match status" value="1"/>
</dbReference>